<evidence type="ECO:0000256" key="3">
    <source>
        <dbReference type="ARBA" id="ARBA00022553"/>
    </source>
</evidence>
<evidence type="ECO:0000256" key="6">
    <source>
        <dbReference type="ARBA" id="ARBA00023170"/>
    </source>
</evidence>
<dbReference type="Ensembl" id="ENSAPLT00020015640.1">
    <property type="protein sequence ID" value="ENSAPLP00020014520.1"/>
    <property type="gene ID" value="ENSAPLG00020010569.1"/>
</dbReference>
<evidence type="ECO:0000256" key="5">
    <source>
        <dbReference type="ARBA" id="ARBA00023157"/>
    </source>
</evidence>
<keyword evidence="5" id="KW-1015">Disulfide bond</keyword>
<dbReference type="PANTHER" id="PTHR16803">
    <property type="entry name" value="HIGH AFFINITY IMMUNOGLOBULIN EPSILON RECEPTOR GAMMA-SUBUNIT"/>
    <property type="match status" value="1"/>
</dbReference>
<evidence type="ECO:0000256" key="2">
    <source>
        <dbReference type="ARBA" id="ARBA00022475"/>
    </source>
</evidence>
<proteinExistence type="predicted"/>
<dbReference type="GO" id="GO:0032998">
    <property type="term" value="C:Fc-epsilon receptor I complex"/>
    <property type="evidence" value="ECO:0007669"/>
    <property type="project" value="InterPro"/>
</dbReference>
<reference evidence="9" key="3">
    <citation type="submission" date="2025-09" db="UniProtKB">
        <authorList>
            <consortium name="Ensembl"/>
        </authorList>
    </citation>
    <scope>IDENTIFICATION</scope>
</reference>
<dbReference type="InterPro" id="IPR021663">
    <property type="entry name" value="CD3_zeta/IgE_Fc_rcpt_gamma"/>
</dbReference>
<keyword evidence="8" id="KW-1133">Transmembrane helix</keyword>
<dbReference type="Pfam" id="PF11628">
    <property type="entry name" value="TCR_zetazeta"/>
    <property type="match status" value="1"/>
</dbReference>
<organism evidence="9 10">
    <name type="scientific">Anas platyrhynchos</name>
    <name type="common">Mallard</name>
    <name type="synonym">Anas boschas</name>
    <dbReference type="NCBI Taxonomy" id="8839"/>
    <lineage>
        <taxon>Eukaryota</taxon>
        <taxon>Metazoa</taxon>
        <taxon>Chordata</taxon>
        <taxon>Craniata</taxon>
        <taxon>Vertebrata</taxon>
        <taxon>Euteleostomi</taxon>
        <taxon>Archelosauria</taxon>
        <taxon>Archosauria</taxon>
        <taxon>Dinosauria</taxon>
        <taxon>Saurischia</taxon>
        <taxon>Theropoda</taxon>
        <taxon>Coelurosauria</taxon>
        <taxon>Aves</taxon>
        <taxon>Neognathae</taxon>
        <taxon>Galloanserae</taxon>
        <taxon>Anseriformes</taxon>
        <taxon>Anatidae</taxon>
        <taxon>Anatinae</taxon>
        <taxon>Anas</taxon>
    </lineage>
</organism>
<dbReference type="Proteomes" id="UP000694400">
    <property type="component" value="Chromosome 32"/>
</dbReference>
<evidence type="ECO:0000313" key="10">
    <source>
        <dbReference type="Proteomes" id="UP000694400"/>
    </source>
</evidence>
<reference evidence="9" key="2">
    <citation type="submission" date="2025-08" db="UniProtKB">
        <authorList>
            <consortium name="Ensembl"/>
        </authorList>
    </citation>
    <scope>IDENTIFICATION</scope>
</reference>
<protein>
    <recommendedName>
        <fullName evidence="11">Fc receptor gamma-chain</fullName>
    </recommendedName>
</protein>
<evidence type="ECO:0000313" key="9">
    <source>
        <dbReference type="Ensembl" id="ENSAPLP00020014520.1"/>
    </source>
</evidence>
<comment type="subcellular location">
    <subcellularLocation>
        <location evidence="1">Cell membrane</location>
        <topology evidence="1">Single-pass type I membrane protein</topology>
    </subcellularLocation>
</comment>
<feature type="transmembrane region" description="Helical" evidence="8">
    <location>
        <begin position="28"/>
        <end position="46"/>
    </location>
</feature>
<dbReference type="AlphaFoldDB" id="A0A8B9ZFG0"/>
<dbReference type="GO" id="GO:0002376">
    <property type="term" value="P:immune system process"/>
    <property type="evidence" value="ECO:0007669"/>
    <property type="project" value="UniProtKB-KW"/>
</dbReference>
<evidence type="ECO:0000256" key="4">
    <source>
        <dbReference type="ARBA" id="ARBA00022859"/>
    </source>
</evidence>
<keyword evidence="2" id="KW-1003">Cell membrane</keyword>
<keyword evidence="4" id="KW-0391">Immunity</keyword>
<keyword evidence="8" id="KW-0472">Membrane</keyword>
<keyword evidence="8" id="KW-0812">Transmembrane</keyword>
<evidence type="ECO:0000256" key="1">
    <source>
        <dbReference type="ARBA" id="ARBA00004251"/>
    </source>
</evidence>
<dbReference type="InterPro" id="IPR042340">
    <property type="entry name" value="FCER1G"/>
</dbReference>
<evidence type="ECO:0000256" key="8">
    <source>
        <dbReference type="SAM" id="Phobius"/>
    </source>
</evidence>
<dbReference type="GO" id="GO:0019767">
    <property type="term" value="F:IgE receptor activity"/>
    <property type="evidence" value="ECO:0007669"/>
    <property type="project" value="InterPro"/>
</dbReference>
<keyword evidence="3" id="KW-0597">Phosphoprotein</keyword>
<evidence type="ECO:0008006" key="11">
    <source>
        <dbReference type="Google" id="ProtNLM"/>
    </source>
</evidence>
<feature type="region of interest" description="Disordered" evidence="7">
    <location>
        <begin position="59"/>
        <end position="83"/>
    </location>
</feature>
<reference evidence="9" key="1">
    <citation type="submission" date="2019-08" db="EMBL/GenBank/DDBJ databases">
        <title>Three high-quality genomes provides insights into domestication of ducks.</title>
        <authorList>
            <person name="Hou Z.C."/>
            <person name="Zhu F."/>
            <person name="Yin Z.T."/>
            <person name="Zhang F."/>
        </authorList>
    </citation>
    <scope>NUCLEOTIDE SEQUENCE [LARGE SCALE GENOMIC DNA]</scope>
</reference>
<dbReference type="PANTHER" id="PTHR16803:SF0">
    <property type="entry name" value="HIGH AFFINITY IMMUNOGLOBULIN EPSILON RECEPTOR SUBUNIT GAMMA"/>
    <property type="match status" value="1"/>
</dbReference>
<accession>A0A8B9ZFG0</accession>
<sequence>PAPPTPPATALHLRVPAAEAPMEPELCYVLDAVLFLYGIVLTVLYCRLKVGTTATGCNPPPPLLHQGLSTEQQDTYEMLEPKS</sequence>
<evidence type="ECO:0000256" key="7">
    <source>
        <dbReference type="SAM" id="MobiDB-lite"/>
    </source>
</evidence>
<name>A0A8B9ZFG0_ANAPL</name>
<keyword evidence="6" id="KW-0675">Receptor</keyword>